<name>M3UNZ6_GORML</name>
<evidence type="ECO:0000256" key="1">
    <source>
        <dbReference type="SAM" id="MobiDB-lite"/>
    </source>
</evidence>
<evidence type="ECO:0000313" key="3">
    <source>
        <dbReference type="EMBL" id="GAC81970.1"/>
    </source>
</evidence>
<dbReference type="STRING" id="410332.SAMN04488550_4573"/>
<evidence type="ECO:0000313" key="4">
    <source>
        <dbReference type="Proteomes" id="UP000035009"/>
    </source>
</evidence>
<gene>
    <name evidence="3" type="ORF">GM1_055_00010</name>
</gene>
<dbReference type="InterPro" id="IPR005094">
    <property type="entry name" value="Endonuclease_MobA/VirD2"/>
</dbReference>
<feature type="domain" description="MobA/VirD2-like nuclease" evidence="2">
    <location>
        <begin position="56"/>
        <end position="158"/>
    </location>
</feature>
<feature type="compositionally biased region" description="Basic and acidic residues" evidence="1">
    <location>
        <begin position="424"/>
        <end position="435"/>
    </location>
</feature>
<dbReference type="RefSeq" id="WP_008382135.1">
    <property type="nucleotide sequence ID" value="NZ_BAOP01000055.1"/>
</dbReference>
<feature type="compositionally biased region" description="Low complexity" evidence="1">
    <location>
        <begin position="345"/>
        <end position="356"/>
    </location>
</feature>
<organism evidence="3 4">
    <name type="scientific">Gordonia malaquae NBRC 108250</name>
    <dbReference type="NCBI Taxonomy" id="1223542"/>
    <lineage>
        <taxon>Bacteria</taxon>
        <taxon>Bacillati</taxon>
        <taxon>Actinomycetota</taxon>
        <taxon>Actinomycetes</taxon>
        <taxon>Mycobacteriales</taxon>
        <taxon>Gordoniaceae</taxon>
        <taxon>Gordonia</taxon>
    </lineage>
</organism>
<feature type="region of interest" description="Disordered" evidence="1">
    <location>
        <begin position="270"/>
        <end position="450"/>
    </location>
</feature>
<feature type="region of interest" description="Disordered" evidence="1">
    <location>
        <begin position="162"/>
        <end position="189"/>
    </location>
</feature>
<feature type="compositionally biased region" description="Low complexity" evidence="1">
    <location>
        <begin position="385"/>
        <end position="404"/>
    </location>
</feature>
<evidence type="ECO:0000259" key="2">
    <source>
        <dbReference type="Pfam" id="PF03432"/>
    </source>
</evidence>
<feature type="compositionally biased region" description="Basic and acidic residues" evidence="1">
    <location>
        <begin position="301"/>
        <end position="314"/>
    </location>
</feature>
<sequence>MIAKITRGSDAAGLARYLHGPGRSNEHVYVRGGRTYSGGLVIGGTVPVVDDRDGSGWARAFKLAHEQRPRVQKNVWQCSLRTHADDRRLSDDEWNQVADQLAERLGFAEHPYVVVRHADDHVHVAVSRVADDGKVWKGAHDFRAVRPVMREAEQRYGLTEVPDYQQAPAPKTGLTQGEERRARRTGQTPVRADLAMNVRAAVDVAAGSGRAGFEAELDRAGILYRANVASTGRVNGYSFADPNRLDGDGQPVWFSASKLDRGLSWSKMAPTLDGPAKHRAAPGGKPVEPRKRLESGASFQRRTDEARAESDRIGRNRYRHERTNALRDEQQQHARFWTTQPVTAPPKKTAPPAAAIADRRRAAERAAAGPLGAGARKTTPPTAVERAAAGPLGAPAESAAARAARLARRGVTQANPSKAPVKKKTVEPSHQDRARRAAQKPQDPRRGMSR</sequence>
<feature type="compositionally biased region" description="Basic and acidic residues" evidence="1">
    <location>
        <begin position="321"/>
        <end position="332"/>
    </location>
</feature>
<dbReference type="Proteomes" id="UP000035009">
    <property type="component" value="Unassembled WGS sequence"/>
</dbReference>
<dbReference type="AlphaFoldDB" id="M3UNZ6"/>
<reference evidence="3 4" key="1">
    <citation type="submission" date="2013-02" db="EMBL/GenBank/DDBJ databases">
        <title>Whole genome shotgun sequence of Gordonia malaquae NBRC 108250.</title>
        <authorList>
            <person name="Yoshida I."/>
            <person name="Hosoyama A."/>
            <person name="Tsuchikane K."/>
            <person name="Ando Y."/>
            <person name="Baba S."/>
            <person name="Ohji S."/>
            <person name="Hamada M."/>
            <person name="Tamura T."/>
            <person name="Yamazoe A."/>
            <person name="Yamazaki S."/>
            <person name="Fujita N."/>
        </authorList>
    </citation>
    <scope>NUCLEOTIDE SEQUENCE [LARGE SCALE GENOMIC DNA]</scope>
    <source>
        <strain evidence="3 4">NBRC 108250</strain>
    </source>
</reference>
<dbReference type="Pfam" id="PF03432">
    <property type="entry name" value="Relaxase"/>
    <property type="match status" value="1"/>
</dbReference>
<proteinExistence type="predicted"/>
<feature type="compositionally biased region" description="Low complexity" evidence="1">
    <location>
        <begin position="365"/>
        <end position="377"/>
    </location>
</feature>
<protein>
    <recommendedName>
        <fullName evidence="2">MobA/VirD2-like nuclease domain-containing protein</fullName>
    </recommendedName>
</protein>
<dbReference type="OrthoDB" id="4382201at2"/>
<dbReference type="eggNOG" id="COG3843">
    <property type="taxonomic scope" value="Bacteria"/>
</dbReference>
<comment type="caution">
    <text evidence="3">The sequence shown here is derived from an EMBL/GenBank/DDBJ whole genome shotgun (WGS) entry which is preliminary data.</text>
</comment>
<accession>M3UNZ6</accession>
<dbReference type="EMBL" id="BAOP01000055">
    <property type="protein sequence ID" value="GAC81970.1"/>
    <property type="molecule type" value="Genomic_DNA"/>
</dbReference>
<keyword evidence="4" id="KW-1185">Reference proteome</keyword>